<dbReference type="AlphaFoldDB" id="A0A540KPZ9"/>
<feature type="chain" id="PRO_5021939201" evidence="2">
    <location>
        <begin position="21"/>
        <end position="105"/>
    </location>
</feature>
<organism evidence="3 4">
    <name type="scientific">Malus baccata</name>
    <name type="common">Siberian crab apple</name>
    <name type="synonym">Pyrus baccata</name>
    <dbReference type="NCBI Taxonomy" id="106549"/>
    <lineage>
        <taxon>Eukaryota</taxon>
        <taxon>Viridiplantae</taxon>
        <taxon>Streptophyta</taxon>
        <taxon>Embryophyta</taxon>
        <taxon>Tracheophyta</taxon>
        <taxon>Spermatophyta</taxon>
        <taxon>Magnoliopsida</taxon>
        <taxon>eudicotyledons</taxon>
        <taxon>Gunneridae</taxon>
        <taxon>Pentapetalae</taxon>
        <taxon>rosids</taxon>
        <taxon>fabids</taxon>
        <taxon>Rosales</taxon>
        <taxon>Rosaceae</taxon>
        <taxon>Amygdaloideae</taxon>
        <taxon>Maleae</taxon>
        <taxon>Malus</taxon>
    </lineage>
</organism>
<sequence length="105" mass="11129">MSSFLAKLVLLVAALYLLLGVFPATSSSLPHVNEKNTLSQVDCGDGSTTMIGRKEGKFGSQSEIVSKKTVPIRRSLRLILKSSPPSPIKNPTKSQAGTAPPPLLI</sequence>
<evidence type="ECO:0000256" key="2">
    <source>
        <dbReference type="SAM" id="SignalP"/>
    </source>
</evidence>
<accession>A0A540KPZ9</accession>
<keyword evidence="2" id="KW-0732">Signal</keyword>
<evidence type="ECO:0000313" key="4">
    <source>
        <dbReference type="Proteomes" id="UP000315295"/>
    </source>
</evidence>
<name>A0A540KPZ9_MALBA</name>
<dbReference type="Proteomes" id="UP000315295">
    <property type="component" value="Unassembled WGS sequence"/>
</dbReference>
<reference evidence="3 4" key="1">
    <citation type="journal article" date="2019" name="G3 (Bethesda)">
        <title>Sequencing of a Wild Apple (Malus baccata) Genome Unravels the Differences Between Cultivated and Wild Apple Species Regarding Disease Resistance and Cold Tolerance.</title>
        <authorList>
            <person name="Chen X."/>
        </authorList>
    </citation>
    <scope>NUCLEOTIDE SEQUENCE [LARGE SCALE GENOMIC DNA]</scope>
    <source>
        <strain evidence="4">cv. Shandingzi</strain>
        <tissue evidence="3">Leaves</tissue>
    </source>
</reference>
<keyword evidence="4" id="KW-1185">Reference proteome</keyword>
<protein>
    <submittedName>
        <fullName evidence="3">Uncharacterized protein</fullName>
    </submittedName>
</protein>
<dbReference type="EMBL" id="VIEB01001040">
    <property type="protein sequence ID" value="TQD76298.1"/>
    <property type="molecule type" value="Genomic_DNA"/>
</dbReference>
<feature type="region of interest" description="Disordered" evidence="1">
    <location>
        <begin position="81"/>
        <end position="105"/>
    </location>
</feature>
<feature type="signal peptide" evidence="2">
    <location>
        <begin position="1"/>
        <end position="20"/>
    </location>
</feature>
<evidence type="ECO:0000256" key="1">
    <source>
        <dbReference type="SAM" id="MobiDB-lite"/>
    </source>
</evidence>
<comment type="caution">
    <text evidence="3">The sequence shown here is derived from an EMBL/GenBank/DDBJ whole genome shotgun (WGS) entry which is preliminary data.</text>
</comment>
<gene>
    <name evidence="3" type="ORF">C1H46_038184</name>
</gene>
<evidence type="ECO:0000313" key="3">
    <source>
        <dbReference type="EMBL" id="TQD76298.1"/>
    </source>
</evidence>
<proteinExistence type="predicted"/>